<dbReference type="SMART" id="SM00881">
    <property type="entry name" value="CoA_binding"/>
    <property type="match status" value="1"/>
</dbReference>
<dbReference type="HAMAP" id="MF_01131">
    <property type="entry name" value="Rex"/>
    <property type="match status" value="1"/>
</dbReference>
<comment type="caution">
    <text evidence="4">The sequence shown here is derived from an EMBL/GenBank/DDBJ whole genome shotgun (WGS) entry which is preliminary data.</text>
</comment>
<accession>A0ABS6EVF9</accession>
<dbReference type="Pfam" id="PF06971">
    <property type="entry name" value="Put_DNA-bind_N"/>
    <property type="match status" value="1"/>
</dbReference>
<comment type="similarity">
    <text evidence="2">Belongs to the transcriptional regulatory Rex family.</text>
</comment>
<keyword evidence="5" id="KW-1185">Reference proteome</keyword>
<dbReference type="RefSeq" id="WP_216471261.1">
    <property type="nucleotide sequence ID" value="NZ_JAHLQI010000010.1"/>
</dbReference>
<evidence type="ECO:0000256" key="1">
    <source>
        <dbReference type="ARBA" id="ARBA00023027"/>
    </source>
</evidence>
<dbReference type="NCBIfam" id="NF003995">
    <property type="entry name" value="PRK05472.2-4"/>
    <property type="match status" value="1"/>
</dbReference>
<dbReference type="NCBIfam" id="NF003990">
    <property type="entry name" value="PRK05472.1-4"/>
    <property type="match status" value="1"/>
</dbReference>
<feature type="binding site" evidence="2">
    <location>
        <begin position="91"/>
        <end position="96"/>
    </location>
    <ligand>
        <name>NAD(+)</name>
        <dbReference type="ChEBI" id="CHEBI:57540"/>
    </ligand>
</feature>
<sequence length="220" mass="24584">MANTKNVSKAVVNRLPRYYRTLRELADQGIGRISSKELALQMDLTASQIRQDLSCFGGFGQQGYGYSVDKLIVELERILGVAGSQRAILLGVGNLGRALLRNFDFSYCGVRPIAAFDTAQTVVGSDFRGIHVHALQELEEYCERERPDIAVLCVPADKAMDMAQRLVKNGIRGIWNFSNVSMKEDVLGVPVQDVHFSDSLMTLCYRMKDTDPFDEINEIE</sequence>
<dbReference type="InterPro" id="IPR022876">
    <property type="entry name" value="Tscrpt_rep_Rex"/>
</dbReference>
<proteinExistence type="inferred from homology"/>
<dbReference type="InterPro" id="IPR003781">
    <property type="entry name" value="CoA-bd"/>
</dbReference>
<name>A0ABS6EVF9_9FIRM</name>
<keyword evidence="2" id="KW-0678">Repressor</keyword>
<keyword evidence="2" id="KW-0963">Cytoplasm</keyword>
<evidence type="ECO:0000313" key="5">
    <source>
        <dbReference type="Proteomes" id="UP000783588"/>
    </source>
</evidence>
<dbReference type="Pfam" id="PF02629">
    <property type="entry name" value="CoA_binding"/>
    <property type="match status" value="1"/>
</dbReference>
<feature type="domain" description="CoA-binding" evidence="3">
    <location>
        <begin position="80"/>
        <end position="181"/>
    </location>
</feature>
<comment type="subunit">
    <text evidence="2">Homodimer.</text>
</comment>
<evidence type="ECO:0000259" key="3">
    <source>
        <dbReference type="SMART" id="SM00881"/>
    </source>
</evidence>
<keyword evidence="2" id="KW-0804">Transcription</keyword>
<evidence type="ECO:0000256" key="2">
    <source>
        <dbReference type="HAMAP-Rule" id="MF_01131"/>
    </source>
</evidence>
<organism evidence="4 5">
    <name type="scientific">Butyricicoccus intestinisimiae</name>
    <dbReference type="NCBI Taxonomy" id="2841509"/>
    <lineage>
        <taxon>Bacteria</taxon>
        <taxon>Bacillati</taxon>
        <taxon>Bacillota</taxon>
        <taxon>Clostridia</taxon>
        <taxon>Eubacteriales</taxon>
        <taxon>Butyricicoccaceae</taxon>
        <taxon>Butyricicoccus</taxon>
    </lineage>
</organism>
<gene>
    <name evidence="2" type="primary">rex</name>
    <name evidence="4" type="ORF">KQI75_12985</name>
</gene>
<feature type="DNA-binding region" description="H-T-H motif" evidence="2">
    <location>
        <begin position="17"/>
        <end position="56"/>
    </location>
</feature>
<dbReference type="EMBL" id="JAHLQI010000010">
    <property type="protein sequence ID" value="MBU5491518.1"/>
    <property type="molecule type" value="Genomic_DNA"/>
</dbReference>
<dbReference type="PANTHER" id="PTHR35786:SF1">
    <property type="entry name" value="REDOX-SENSING TRANSCRIPTIONAL REPRESSOR REX 1"/>
    <property type="match status" value="1"/>
</dbReference>
<dbReference type="InterPro" id="IPR009718">
    <property type="entry name" value="Rex_DNA-bd_C_dom"/>
</dbReference>
<comment type="function">
    <text evidence="2">Modulates transcription in response to changes in cellular NADH/NAD(+) redox state.</text>
</comment>
<dbReference type="NCBIfam" id="NF003994">
    <property type="entry name" value="PRK05472.2-3"/>
    <property type="match status" value="1"/>
</dbReference>
<dbReference type="PANTHER" id="PTHR35786">
    <property type="entry name" value="REDOX-SENSING TRANSCRIPTIONAL REPRESSOR REX"/>
    <property type="match status" value="1"/>
</dbReference>
<evidence type="ECO:0000313" key="4">
    <source>
        <dbReference type="EMBL" id="MBU5491518.1"/>
    </source>
</evidence>
<dbReference type="Proteomes" id="UP000783588">
    <property type="component" value="Unassembled WGS sequence"/>
</dbReference>
<comment type="subcellular location">
    <subcellularLocation>
        <location evidence="2">Cytoplasm</location>
    </subcellularLocation>
</comment>
<reference evidence="4 5" key="1">
    <citation type="submission" date="2021-06" db="EMBL/GenBank/DDBJ databases">
        <authorList>
            <person name="Sun Q."/>
            <person name="Li D."/>
        </authorList>
    </citation>
    <scope>NUCLEOTIDE SEQUENCE [LARGE SCALE GENOMIC DNA]</scope>
    <source>
        <strain evidence="4 5">MSJd-7</strain>
    </source>
</reference>
<keyword evidence="2" id="KW-0805">Transcription regulation</keyword>
<keyword evidence="2" id="KW-0238">DNA-binding</keyword>
<keyword evidence="1 2" id="KW-0520">NAD</keyword>
<dbReference type="NCBIfam" id="NF003996">
    <property type="entry name" value="PRK05472.2-5"/>
    <property type="match status" value="1"/>
</dbReference>
<protein>
    <recommendedName>
        <fullName evidence="2">Redox-sensing transcriptional repressor Rex</fullName>
    </recommendedName>
</protein>